<evidence type="ECO:0000256" key="1">
    <source>
        <dbReference type="ARBA" id="ARBA00004370"/>
    </source>
</evidence>
<dbReference type="AlphaFoldDB" id="A0A9W8I677"/>
<keyword evidence="7 10" id="KW-0472">Membrane</keyword>
<dbReference type="PANTHER" id="PTHR45931:SF3">
    <property type="entry name" value="RING ZINC FINGER-CONTAINING PROTEIN"/>
    <property type="match status" value="1"/>
</dbReference>
<dbReference type="InterPro" id="IPR051834">
    <property type="entry name" value="RING_finger_E3_ligase"/>
</dbReference>
<feature type="region of interest" description="Disordered" evidence="9">
    <location>
        <begin position="513"/>
        <end position="542"/>
    </location>
</feature>
<feature type="compositionally biased region" description="Polar residues" evidence="9">
    <location>
        <begin position="513"/>
        <end position="524"/>
    </location>
</feature>
<evidence type="ECO:0000313" key="13">
    <source>
        <dbReference type="EMBL" id="KAJ2846571.1"/>
    </source>
</evidence>
<dbReference type="Gene3D" id="3.50.30.30">
    <property type="match status" value="1"/>
</dbReference>
<dbReference type="EMBL" id="JANBUW010000505">
    <property type="protein sequence ID" value="KAJ2846571.1"/>
    <property type="molecule type" value="Genomic_DNA"/>
</dbReference>
<feature type="signal peptide" evidence="11">
    <location>
        <begin position="1"/>
        <end position="20"/>
    </location>
</feature>
<evidence type="ECO:0000256" key="3">
    <source>
        <dbReference type="ARBA" id="ARBA00022723"/>
    </source>
</evidence>
<evidence type="ECO:0000256" key="7">
    <source>
        <dbReference type="ARBA" id="ARBA00023136"/>
    </source>
</evidence>
<dbReference type="GO" id="GO:0006511">
    <property type="term" value="P:ubiquitin-dependent protein catabolic process"/>
    <property type="evidence" value="ECO:0007669"/>
    <property type="project" value="TreeGrafter"/>
</dbReference>
<keyword evidence="5" id="KW-0862">Zinc</keyword>
<name>A0A9W8I677_9FUNG</name>
<dbReference type="InterPro" id="IPR013083">
    <property type="entry name" value="Znf_RING/FYVE/PHD"/>
</dbReference>
<reference evidence="13" key="1">
    <citation type="submission" date="2022-07" db="EMBL/GenBank/DDBJ databases">
        <title>Phylogenomic reconstructions and comparative analyses of Kickxellomycotina fungi.</title>
        <authorList>
            <person name="Reynolds N.K."/>
            <person name="Stajich J.E."/>
            <person name="Barry K."/>
            <person name="Grigoriev I.V."/>
            <person name="Crous P."/>
            <person name="Smith M.E."/>
        </authorList>
    </citation>
    <scope>NUCLEOTIDE SEQUENCE</scope>
    <source>
        <strain evidence="13">NRRL 1566</strain>
    </source>
</reference>
<dbReference type="Pfam" id="PF13639">
    <property type="entry name" value="zf-RING_2"/>
    <property type="match status" value="1"/>
</dbReference>
<keyword evidence="6 10" id="KW-1133">Transmembrane helix</keyword>
<evidence type="ECO:0000256" key="8">
    <source>
        <dbReference type="PROSITE-ProRule" id="PRU00175"/>
    </source>
</evidence>
<keyword evidence="3" id="KW-0479">Metal-binding</keyword>
<dbReference type="GO" id="GO:0061630">
    <property type="term" value="F:ubiquitin protein ligase activity"/>
    <property type="evidence" value="ECO:0007669"/>
    <property type="project" value="TreeGrafter"/>
</dbReference>
<feature type="chain" id="PRO_5040901197" description="RING-type domain-containing protein" evidence="11">
    <location>
        <begin position="21"/>
        <end position="570"/>
    </location>
</feature>
<evidence type="ECO:0000256" key="10">
    <source>
        <dbReference type="SAM" id="Phobius"/>
    </source>
</evidence>
<evidence type="ECO:0000259" key="12">
    <source>
        <dbReference type="PROSITE" id="PS50089"/>
    </source>
</evidence>
<feature type="domain" description="RING-type" evidence="12">
    <location>
        <begin position="326"/>
        <end position="368"/>
    </location>
</feature>
<protein>
    <recommendedName>
        <fullName evidence="12">RING-type domain-containing protein</fullName>
    </recommendedName>
</protein>
<evidence type="ECO:0000256" key="2">
    <source>
        <dbReference type="ARBA" id="ARBA00022692"/>
    </source>
</evidence>
<dbReference type="Pfam" id="PF02225">
    <property type="entry name" value="PA"/>
    <property type="match status" value="1"/>
</dbReference>
<dbReference type="OrthoDB" id="8062037at2759"/>
<sequence length="570" mass="62214">MTLMLRIAMLVPMLALGVLGSHIRKDLVQISNDIITVVEASTSIDDSADRIAHLASSPAGSIVGTRGIVYTLPDLPHCRPIKRSQKYLAESYIRIALIPDDDNCPVKSKLIQAQYDGAVGAIIYNASQSALELCATLHTQLGNYKPAMPVMAVDKNYGETLRAEVATLLDEAWTSGSDRFRAIFASIFPDEDSERMSVWEITLISLVVLLALGFCISLFFHISPRRRRYLDRTLRDNSESSSKKIETLPSCALDRLMLRTVTEADVAYLSACKTPLDAILKPGKQGGGTHSQCNHNDASVNTMSTLDQETCADPLESVLKGSIATCIVCIDDFVVGSKMRILPCGHNFHIECIDPWLTAKSSLCPLCKYDTRSVLTDLERSLSGPQILADMNGFEESIYSRASSEPSSYLAESRPYLHRSVMGALKNGMLRMARQITAPVRALSAAKAKRTRRHSHTIAADGSIAMNSTPMMKIPPTLSCLPFESSKISDTNIPTTYTLSIGEDEKPGLVEQFQPTDSSASESGLSDKCKGKKGESKQRMIGDTNARYISHLGLTGTAPSETASYFTQKN</sequence>
<evidence type="ECO:0000256" key="4">
    <source>
        <dbReference type="ARBA" id="ARBA00022771"/>
    </source>
</evidence>
<dbReference type="SMART" id="SM00184">
    <property type="entry name" value="RING"/>
    <property type="match status" value="1"/>
</dbReference>
<evidence type="ECO:0000256" key="5">
    <source>
        <dbReference type="ARBA" id="ARBA00022833"/>
    </source>
</evidence>
<dbReference type="GO" id="GO:0008270">
    <property type="term" value="F:zinc ion binding"/>
    <property type="evidence" value="ECO:0007669"/>
    <property type="project" value="UniProtKB-KW"/>
</dbReference>
<dbReference type="PROSITE" id="PS50089">
    <property type="entry name" value="ZF_RING_2"/>
    <property type="match status" value="1"/>
</dbReference>
<dbReference type="Gene3D" id="3.30.40.10">
    <property type="entry name" value="Zinc/RING finger domain, C3HC4 (zinc finger)"/>
    <property type="match status" value="1"/>
</dbReference>
<keyword evidence="2 10" id="KW-0812">Transmembrane</keyword>
<keyword evidence="4 8" id="KW-0863">Zinc-finger</keyword>
<dbReference type="GO" id="GO:0016020">
    <property type="term" value="C:membrane"/>
    <property type="evidence" value="ECO:0007669"/>
    <property type="project" value="UniProtKB-SubCell"/>
</dbReference>
<keyword evidence="14" id="KW-1185">Reference proteome</keyword>
<evidence type="ECO:0000256" key="11">
    <source>
        <dbReference type="SAM" id="SignalP"/>
    </source>
</evidence>
<feature type="compositionally biased region" description="Basic and acidic residues" evidence="9">
    <location>
        <begin position="525"/>
        <end position="540"/>
    </location>
</feature>
<organism evidence="13 14">
    <name type="scientific">Coemansia brasiliensis</name>
    <dbReference type="NCBI Taxonomy" id="2650707"/>
    <lineage>
        <taxon>Eukaryota</taxon>
        <taxon>Fungi</taxon>
        <taxon>Fungi incertae sedis</taxon>
        <taxon>Zoopagomycota</taxon>
        <taxon>Kickxellomycotina</taxon>
        <taxon>Kickxellomycetes</taxon>
        <taxon>Kickxellales</taxon>
        <taxon>Kickxellaceae</taxon>
        <taxon>Coemansia</taxon>
    </lineage>
</organism>
<evidence type="ECO:0000256" key="6">
    <source>
        <dbReference type="ARBA" id="ARBA00022989"/>
    </source>
</evidence>
<keyword evidence="11" id="KW-0732">Signal</keyword>
<evidence type="ECO:0000256" key="9">
    <source>
        <dbReference type="SAM" id="MobiDB-lite"/>
    </source>
</evidence>
<dbReference type="GO" id="GO:0005634">
    <property type="term" value="C:nucleus"/>
    <property type="evidence" value="ECO:0007669"/>
    <property type="project" value="TreeGrafter"/>
</dbReference>
<proteinExistence type="predicted"/>
<comment type="caution">
    <text evidence="13">The sequence shown here is derived from an EMBL/GenBank/DDBJ whole genome shotgun (WGS) entry which is preliminary data.</text>
</comment>
<dbReference type="PANTHER" id="PTHR45931">
    <property type="entry name" value="SI:CH211-59O9.10"/>
    <property type="match status" value="1"/>
</dbReference>
<feature type="transmembrane region" description="Helical" evidence="10">
    <location>
        <begin position="201"/>
        <end position="222"/>
    </location>
</feature>
<dbReference type="Proteomes" id="UP001139887">
    <property type="component" value="Unassembled WGS sequence"/>
</dbReference>
<evidence type="ECO:0000313" key="14">
    <source>
        <dbReference type="Proteomes" id="UP001139887"/>
    </source>
</evidence>
<accession>A0A9W8I677</accession>
<dbReference type="InterPro" id="IPR001841">
    <property type="entry name" value="Znf_RING"/>
</dbReference>
<dbReference type="CDD" id="cd16454">
    <property type="entry name" value="RING-H2_PA-TM-RING"/>
    <property type="match status" value="1"/>
</dbReference>
<comment type="subcellular location">
    <subcellularLocation>
        <location evidence="1">Membrane</location>
    </subcellularLocation>
</comment>
<dbReference type="SUPFAM" id="SSF57850">
    <property type="entry name" value="RING/U-box"/>
    <property type="match status" value="1"/>
</dbReference>
<dbReference type="InterPro" id="IPR003137">
    <property type="entry name" value="PA_domain"/>
</dbReference>
<gene>
    <name evidence="13" type="ORF">IWW36_004289</name>
</gene>